<organism evidence="1">
    <name type="scientific">Neisseria gonorrhoeae</name>
    <dbReference type="NCBI Taxonomy" id="485"/>
    <lineage>
        <taxon>Bacteria</taxon>
        <taxon>Pseudomonadati</taxon>
        <taxon>Pseudomonadota</taxon>
        <taxon>Betaproteobacteria</taxon>
        <taxon>Neisseriales</taxon>
        <taxon>Neisseriaceae</taxon>
        <taxon>Neisseria</taxon>
    </lineage>
</organism>
<evidence type="ECO:0000313" key="1">
    <source>
        <dbReference type="EMBL" id="SUA20916.1"/>
    </source>
</evidence>
<dbReference type="AlphaFoldDB" id="A0A378VVL1"/>
<reference evidence="1" key="1">
    <citation type="submission" date="2018-06" db="EMBL/GenBank/DDBJ databases">
        <authorList>
            <consortium name="Pathogen Informatics"/>
            <person name="Doyle S."/>
        </authorList>
    </citation>
    <scope>NUCLEOTIDE SEQUENCE [LARGE SCALE GENOMIC DNA]</scope>
    <source>
        <strain evidence="1">NCTC11421</strain>
    </source>
</reference>
<sequence length="50" mass="5984">MGRWQEETSQLLNLLDQLREMNYVKHCKNKVLDVLVQMRLNMKHGKVLMA</sequence>
<protein>
    <submittedName>
        <fullName evidence="1">Uncharacterized protein</fullName>
    </submittedName>
</protein>
<proteinExistence type="predicted"/>
<name>A0A378VVL1_NEIGO</name>
<dbReference type="EMBL" id="UGRI01000001">
    <property type="protein sequence ID" value="SUA20916.1"/>
    <property type="molecule type" value="Genomic_DNA"/>
</dbReference>
<gene>
    <name evidence="1" type="ORF">NCTC11421_01021</name>
</gene>
<accession>A0A378VVL1</accession>